<evidence type="ECO:0000256" key="7">
    <source>
        <dbReference type="ARBA" id="ARBA00023237"/>
    </source>
</evidence>
<comment type="function">
    <text evidence="8">Part of the outer membrane protein assembly complex, which is involved in assembly and insertion of beta-barrel proteins into the outer membrane.</text>
</comment>
<dbReference type="Gene3D" id="3.10.20.310">
    <property type="entry name" value="membrane protein fhac"/>
    <property type="match status" value="5"/>
</dbReference>
<evidence type="ECO:0000256" key="4">
    <source>
        <dbReference type="ARBA" id="ARBA00022729"/>
    </source>
</evidence>
<dbReference type="PANTHER" id="PTHR12815">
    <property type="entry name" value="SORTING AND ASSEMBLY MACHINERY SAMM50 PROTEIN FAMILY MEMBER"/>
    <property type="match status" value="1"/>
</dbReference>
<dbReference type="Pfam" id="PF01103">
    <property type="entry name" value="Omp85"/>
    <property type="match status" value="1"/>
</dbReference>
<evidence type="ECO:0000256" key="9">
    <source>
        <dbReference type="NCBIfam" id="TIGR03303"/>
    </source>
</evidence>
<comment type="similarity">
    <text evidence="8">Belongs to the BamA family.</text>
</comment>
<keyword evidence="6 8" id="KW-0472">Membrane</keyword>
<accession>A0A5M6I895</accession>
<dbReference type="InterPro" id="IPR039910">
    <property type="entry name" value="D15-like"/>
</dbReference>
<dbReference type="EMBL" id="VWPJ01000017">
    <property type="protein sequence ID" value="KAA5604480.1"/>
    <property type="molecule type" value="Genomic_DNA"/>
</dbReference>
<proteinExistence type="inferred from homology"/>
<gene>
    <name evidence="8 11" type="primary">bamA</name>
    <name evidence="11" type="ORF">F1188_15675</name>
</gene>
<protein>
    <recommendedName>
        <fullName evidence="8 9">Outer membrane protein assembly factor BamA</fullName>
    </recommendedName>
</protein>
<dbReference type="GO" id="GO:0043165">
    <property type="term" value="P:Gram-negative-bacterium-type cell outer membrane assembly"/>
    <property type="evidence" value="ECO:0007669"/>
    <property type="project" value="UniProtKB-UniRule"/>
</dbReference>
<dbReference type="PROSITE" id="PS51779">
    <property type="entry name" value="POTRA"/>
    <property type="match status" value="3"/>
</dbReference>
<keyword evidence="5 8" id="KW-0677">Repeat</keyword>
<sequence>MRGDVLRTVSTILAAGLLVLTWAATFVAAPLSVSPAFAQSGPSTGSQGGPVIERILVEGAQRIEPDTIRTYLRVTEGDPFDRGRIDDSLKALFLTGLFADVSLRREGNDLVVVVVENPIINRVAFEGNKRIQNDALAPEVQMRPRTVYTRAKVQEDVKRILDVYRRSGRYAVSVDPKIIELPQNRVDLVFEIDEGPATYVRRVTFVGNSAFSDSSLRDVIATKEERWYRLLSSSDTFDPDRLTFDRELLRRFYLANGYADFEVRSAVAELTPDRESFFITVTVDEGDRYRIGSVGIETTLEDLTPEMLTPTLEMEEGDWYDADRVEETVQNITDMVGSLGYAFVDVRPRVERDREANTISLTFDVREGPRVFVDRIEIEGNVRTLDEVIRREFQLVEGDAFNSAKLRRSRQRVRDLGFFQSVEVNNEPVVDKPDRTVIRVEVEEQSTGELSFGVGWSSSVGAMVEVGVRERNLLGRGQDLSARVSWAQRRSQVELSFTEPYFMDRPVSAGFDLFATEEDLEDQSSHQVRQQGGALRFGYKYSNRWRHDYKYTLQRQDIFDVEDDASLFIKEQEGVEVLSMIGHSLTYDDRDSRIVPTEGFRFEIGNDVAGLGGDARFLRTDVDGSYHYPLGDELNWDPTWVLGVRGHAGYIVGLSKDVSIRHRYFLGGSNLRGFEQSGASARDRATGDALGGDWMVDGGLELRVPLGLPDELGLGAKIFTDWGLSGEPDGVPDEDLNQDTALRGSVGMGFLWTSPVGPVNVDLAVPVVKQPYDKEEFFRLSFGSRF</sequence>
<reference evidence="11 12" key="1">
    <citation type="submission" date="2019-09" db="EMBL/GenBank/DDBJ databases">
        <title>Genome sequence of Roseospira marina, one of the more divergent members of the non-sulfur purple photosynthetic bacterial family, the Rhodospirillaceae.</title>
        <authorList>
            <person name="Meyer T."/>
            <person name="Kyndt J."/>
        </authorList>
    </citation>
    <scope>NUCLEOTIDE SEQUENCE [LARGE SCALE GENOMIC DNA]</scope>
    <source>
        <strain evidence="11 12">DSM 15113</strain>
    </source>
</reference>
<feature type="domain" description="POTRA" evidence="10">
    <location>
        <begin position="371"/>
        <end position="445"/>
    </location>
</feature>
<evidence type="ECO:0000256" key="1">
    <source>
        <dbReference type="ARBA" id="ARBA00004370"/>
    </source>
</evidence>
<dbReference type="GO" id="GO:0009279">
    <property type="term" value="C:cell outer membrane"/>
    <property type="evidence" value="ECO:0007669"/>
    <property type="project" value="UniProtKB-SubCell"/>
</dbReference>
<dbReference type="InterPro" id="IPR023707">
    <property type="entry name" value="OM_assembly_BamA"/>
</dbReference>
<dbReference type="NCBIfam" id="TIGR03303">
    <property type="entry name" value="OM_YaeT"/>
    <property type="match status" value="1"/>
</dbReference>
<evidence type="ECO:0000313" key="12">
    <source>
        <dbReference type="Proteomes" id="UP000324065"/>
    </source>
</evidence>
<keyword evidence="2 8" id="KW-1134">Transmembrane beta strand</keyword>
<comment type="subunit">
    <text evidence="8">Part of the Bam complex.</text>
</comment>
<evidence type="ECO:0000256" key="3">
    <source>
        <dbReference type="ARBA" id="ARBA00022692"/>
    </source>
</evidence>
<dbReference type="PIRSF" id="PIRSF006076">
    <property type="entry name" value="OM_assembly_OMP85"/>
    <property type="match status" value="1"/>
</dbReference>
<dbReference type="Pfam" id="PF07244">
    <property type="entry name" value="POTRA"/>
    <property type="match status" value="5"/>
</dbReference>
<dbReference type="InterPro" id="IPR000184">
    <property type="entry name" value="Bac_surfAg_D15"/>
</dbReference>
<keyword evidence="3 8" id="KW-0812">Transmembrane</keyword>
<comment type="caution">
    <text evidence="11">The sequence shown here is derived from an EMBL/GenBank/DDBJ whole genome shotgun (WGS) entry which is preliminary data.</text>
</comment>
<evidence type="ECO:0000256" key="5">
    <source>
        <dbReference type="ARBA" id="ARBA00022737"/>
    </source>
</evidence>
<comment type="subcellular location">
    <subcellularLocation>
        <location evidence="8">Cell outer membrane</location>
    </subcellularLocation>
    <subcellularLocation>
        <location evidence="1">Membrane</location>
    </subcellularLocation>
</comment>
<keyword evidence="4 8" id="KW-0732">Signal</keyword>
<keyword evidence="12" id="KW-1185">Reference proteome</keyword>
<dbReference type="Gene3D" id="2.40.160.50">
    <property type="entry name" value="membrane protein fhac: a member of the omp85/tpsb transporter family"/>
    <property type="match status" value="1"/>
</dbReference>
<evidence type="ECO:0000259" key="10">
    <source>
        <dbReference type="PROSITE" id="PS51779"/>
    </source>
</evidence>
<feature type="domain" description="POTRA" evidence="10">
    <location>
        <begin position="50"/>
        <end position="117"/>
    </location>
</feature>
<evidence type="ECO:0000256" key="8">
    <source>
        <dbReference type="HAMAP-Rule" id="MF_01430"/>
    </source>
</evidence>
<dbReference type="PANTHER" id="PTHR12815:SF23">
    <property type="entry name" value="OUTER MEMBRANE PROTEIN ASSEMBLY FACTOR BAMA"/>
    <property type="match status" value="1"/>
</dbReference>
<dbReference type="Proteomes" id="UP000324065">
    <property type="component" value="Unassembled WGS sequence"/>
</dbReference>
<dbReference type="InterPro" id="IPR034746">
    <property type="entry name" value="POTRA"/>
</dbReference>
<dbReference type="HAMAP" id="MF_01430">
    <property type="entry name" value="OM_assembly_BamA"/>
    <property type="match status" value="1"/>
</dbReference>
<evidence type="ECO:0000313" key="11">
    <source>
        <dbReference type="EMBL" id="KAA5604480.1"/>
    </source>
</evidence>
<keyword evidence="7 8" id="KW-0998">Cell outer membrane</keyword>
<evidence type="ECO:0000256" key="6">
    <source>
        <dbReference type="ARBA" id="ARBA00023136"/>
    </source>
</evidence>
<organism evidence="11 12">
    <name type="scientific">Roseospira marina</name>
    <dbReference type="NCBI Taxonomy" id="140057"/>
    <lineage>
        <taxon>Bacteria</taxon>
        <taxon>Pseudomonadati</taxon>
        <taxon>Pseudomonadota</taxon>
        <taxon>Alphaproteobacteria</taxon>
        <taxon>Rhodospirillales</taxon>
        <taxon>Rhodospirillaceae</taxon>
        <taxon>Roseospira</taxon>
    </lineage>
</organism>
<dbReference type="GO" id="GO:0051205">
    <property type="term" value="P:protein insertion into membrane"/>
    <property type="evidence" value="ECO:0007669"/>
    <property type="project" value="UniProtKB-UniRule"/>
</dbReference>
<dbReference type="InterPro" id="IPR010827">
    <property type="entry name" value="BamA/TamA_POTRA"/>
</dbReference>
<dbReference type="AlphaFoldDB" id="A0A5M6I895"/>
<feature type="domain" description="POTRA" evidence="10">
    <location>
        <begin position="118"/>
        <end position="195"/>
    </location>
</feature>
<dbReference type="OrthoDB" id="9803054at2"/>
<evidence type="ECO:0000256" key="2">
    <source>
        <dbReference type="ARBA" id="ARBA00022452"/>
    </source>
</evidence>
<name>A0A5M6I895_9PROT</name>